<sequence>MSERRPCWRPMRAADLPAVSVIAALVHPAYPEEDAVVAERLRLCPDGCFILARGGAAVLGYAVGHPWRARTVPDLDALLGALPEPAGAWCIHDVALRPEARGCGAAGALVDLMLGEAARRGLPEAVLVAVGTAAGFWRRHGFRPIPDAPPPGYGAGATLMVRAVEPRSAEA</sequence>
<organism evidence="2 3">
    <name type="scientific">Methylobacterium variabile</name>
    <dbReference type="NCBI Taxonomy" id="298794"/>
    <lineage>
        <taxon>Bacteria</taxon>
        <taxon>Pseudomonadati</taxon>
        <taxon>Pseudomonadota</taxon>
        <taxon>Alphaproteobacteria</taxon>
        <taxon>Hyphomicrobiales</taxon>
        <taxon>Methylobacteriaceae</taxon>
        <taxon>Methylobacterium</taxon>
    </lineage>
</organism>
<dbReference type="SUPFAM" id="SSF55729">
    <property type="entry name" value="Acyl-CoA N-acyltransferases (Nat)"/>
    <property type="match status" value="1"/>
</dbReference>
<evidence type="ECO:0000313" key="3">
    <source>
        <dbReference type="Proteomes" id="UP000035955"/>
    </source>
</evidence>
<feature type="domain" description="N-acetyltransferase" evidence="1">
    <location>
        <begin position="6"/>
        <end position="165"/>
    </location>
</feature>
<proteinExistence type="predicted"/>
<dbReference type="InterPro" id="IPR016181">
    <property type="entry name" value="Acyl_CoA_acyltransferase"/>
</dbReference>
<name>A0A0J6T1J4_9HYPH</name>
<gene>
    <name evidence="2" type="ORF">VQ02_09255</name>
</gene>
<dbReference type="GO" id="GO:0016747">
    <property type="term" value="F:acyltransferase activity, transferring groups other than amino-acyl groups"/>
    <property type="evidence" value="ECO:0007669"/>
    <property type="project" value="InterPro"/>
</dbReference>
<dbReference type="InterPro" id="IPR000182">
    <property type="entry name" value="GNAT_dom"/>
</dbReference>
<evidence type="ECO:0000313" key="2">
    <source>
        <dbReference type="EMBL" id="KMO39849.1"/>
    </source>
</evidence>
<dbReference type="Proteomes" id="UP000035955">
    <property type="component" value="Unassembled WGS sequence"/>
</dbReference>
<dbReference type="PATRIC" id="fig|298794.3.peg.6355"/>
<keyword evidence="3" id="KW-1185">Reference proteome</keyword>
<comment type="caution">
    <text evidence="2">The sequence shown here is derived from an EMBL/GenBank/DDBJ whole genome shotgun (WGS) entry which is preliminary data.</text>
</comment>
<evidence type="ECO:0000259" key="1">
    <source>
        <dbReference type="PROSITE" id="PS51186"/>
    </source>
</evidence>
<dbReference type="AlphaFoldDB" id="A0A0J6T1J4"/>
<accession>A0A0J6T1J4</accession>
<protein>
    <recommendedName>
        <fullName evidence="1">N-acetyltransferase domain-containing protein</fullName>
    </recommendedName>
</protein>
<dbReference type="Pfam" id="PF00583">
    <property type="entry name" value="Acetyltransf_1"/>
    <property type="match status" value="1"/>
</dbReference>
<dbReference type="EMBL" id="LABY01000054">
    <property type="protein sequence ID" value="KMO39849.1"/>
    <property type="molecule type" value="Genomic_DNA"/>
</dbReference>
<reference evidence="2 3" key="1">
    <citation type="submission" date="2015-03" db="EMBL/GenBank/DDBJ databases">
        <title>Genome sequencing of Methylobacterium variabile DSM 16961.</title>
        <authorList>
            <person name="Chaudhry V."/>
            <person name="Patil P.B."/>
        </authorList>
    </citation>
    <scope>NUCLEOTIDE SEQUENCE [LARGE SCALE GENOMIC DNA]</scope>
    <source>
        <strain evidence="2 3">DSM 16961</strain>
    </source>
</reference>
<dbReference type="Gene3D" id="3.40.630.30">
    <property type="match status" value="1"/>
</dbReference>
<dbReference type="CDD" id="cd04301">
    <property type="entry name" value="NAT_SF"/>
    <property type="match status" value="1"/>
</dbReference>
<dbReference type="PROSITE" id="PS51186">
    <property type="entry name" value="GNAT"/>
    <property type="match status" value="1"/>
</dbReference>